<protein>
    <recommendedName>
        <fullName evidence="1">DUF6879 domain-containing protein</fullName>
    </recommendedName>
</protein>
<dbReference type="Pfam" id="PF21806">
    <property type="entry name" value="DUF6879"/>
    <property type="match status" value="1"/>
</dbReference>
<proteinExistence type="predicted"/>
<comment type="caution">
    <text evidence="2">The sequence shown here is derived from an EMBL/GenBank/DDBJ whole genome shotgun (WGS) entry which is preliminary data.</text>
</comment>
<name>A0ABN2SIC7_9ACTN</name>
<accession>A0ABN2SIC7</accession>
<reference evidence="2 3" key="1">
    <citation type="journal article" date="2019" name="Int. J. Syst. Evol. Microbiol.">
        <title>The Global Catalogue of Microorganisms (GCM) 10K type strain sequencing project: providing services to taxonomists for standard genome sequencing and annotation.</title>
        <authorList>
            <consortium name="The Broad Institute Genomics Platform"/>
            <consortium name="The Broad Institute Genome Sequencing Center for Infectious Disease"/>
            <person name="Wu L."/>
            <person name="Ma J."/>
        </authorList>
    </citation>
    <scope>NUCLEOTIDE SEQUENCE [LARGE SCALE GENOMIC DNA]</scope>
    <source>
        <strain evidence="2 3">JCM 15313</strain>
    </source>
</reference>
<evidence type="ECO:0000313" key="3">
    <source>
        <dbReference type="Proteomes" id="UP001501585"/>
    </source>
</evidence>
<dbReference type="RefSeq" id="WP_344160436.1">
    <property type="nucleotide sequence ID" value="NZ_BAAAPC010000003.1"/>
</dbReference>
<gene>
    <name evidence="2" type="ORF">GCM10009799_10180</name>
</gene>
<dbReference type="Proteomes" id="UP001501585">
    <property type="component" value="Unassembled WGS sequence"/>
</dbReference>
<dbReference type="EMBL" id="BAAAPC010000003">
    <property type="protein sequence ID" value="GAA1986637.1"/>
    <property type="molecule type" value="Genomic_DNA"/>
</dbReference>
<evidence type="ECO:0000313" key="2">
    <source>
        <dbReference type="EMBL" id="GAA1986637.1"/>
    </source>
</evidence>
<feature type="domain" description="DUF6879" evidence="1">
    <location>
        <begin position="6"/>
        <end position="166"/>
    </location>
</feature>
<keyword evidence="3" id="KW-1185">Reference proteome</keyword>
<dbReference type="InterPro" id="IPR049244">
    <property type="entry name" value="DUF6879"/>
</dbReference>
<evidence type="ECO:0000259" key="1">
    <source>
        <dbReference type="Pfam" id="PF21806"/>
    </source>
</evidence>
<sequence length="174" mass="20563">MISETELAEYFMNFTSSAFRLETLDVYRVDDETEYFERFMAGGEFPEDWHDNPWVRSITESGRKLHRVHVLRTPLSDYLRFQLGWGYPGNVHDGEDIGIIDLSEREISGLPDHDFWLFDEVDVLRMYYADDGTFEGAEHLSPSRAPEYIAYRDFALSTATPYTEFWSRYQKRVE</sequence>
<organism evidence="2 3">
    <name type="scientific">Nocardiopsis rhodophaea</name>
    <dbReference type="NCBI Taxonomy" id="280238"/>
    <lineage>
        <taxon>Bacteria</taxon>
        <taxon>Bacillati</taxon>
        <taxon>Actinomycetota</taxon>
        <taxon>Actinomycetes</taxon>
        <taxon>Streptosporangiales</taxon>
        <taxon>Nocardiopsidaceae</taxon>
        <taxon>Nocardiopsis</taxon>
    </lineage>
</organism>